<protein>
    <submittedName>
        <fullName evidence="1">Uncharacterized protein</fullName>
    </submittedName>
</protein>
<dbReference type="AlphaFoldDB" id="A0AAN9RNY0"/>
<name>A0AAN9RNY0_PHACN</name>
<organism evidence="1 2">
    <name type="scientific">Phaseolus coccineus</name>
    <name type="common">Scarlet runner bean</name>
    <name type="synonym">Phaseolus multiflorus</name>
    <dbReference type="NCBI Taxonomy" id="3886"/>
    <lineage>
        <taxon>Eukaryota</taxon>
        <taxon>Viridiplantae</taxon>
        <taxon>Streptophyta</taxon>
        <taxon>Embryophyta</taxon>
        <taxon>Tracheophyta</taxon>
        <taxon>Spermatophyta</taxon>
        <taxon>Magnoliopsida</taxon>
        <taxon>eudicotyledons</taxon>
        <taxon>Gunneridae</taxon>
        <taxon>Pentapetalae</taxon>
        <taxon>rosids</taxon>
        <taxon>fabids</taxon>
        <taxon>Fabales</taxon>
        <taxon>Fabaceae</taxon>
        <taxon>Papilionoideae</taxon>
        <taxon>50 kb inversion clade</taxon>
        <taxon>NPAAA clade</taxon>
        <taxon>indigoferoid/millettioid clade</taxon>
        <taxon>Phaseoleae</taxon>
        <taxon>Phaseolus</taxon>
    </lineage>
</organism>
<accession>A0AAN9RNY0</accession>
<dbReference type="EMBL" id="JAYMYR010000002">
    <property type="protein sequence ID" value="KAK7379279.1"/>
    <property type="molecule type" value="Genomic_DNA"/>
</dbReference>
<evidence type="ECO:0000313" key="1">
    <source>
        <dbReference type="EMBL" id="KAK7379279.1"/>
    </source>
</evidence>
<reference evidence="1 2" key="1">
    <citation type="submission" date="2024-01" db="EMBL/GenBank/DDBJ databases">
        <title>The genomes of 5 underutilized Papilionoideae crops provide insights into root nodulation and disease resistanc.</title>
        <authorList>
            <person name="Jiang F."/>
        </authorList>
    </citation>
    <scope>NUCLEOTIDE SEQUENCE [LARGE SCALE GENOMIC DNA]</scope>
    <source>
        <strain evidence="1">JINMINGXINNONG_FW02</strain>
        <tissue evidence="1">Leaves</tissue>
    </source>
</reference>
<sequence length="66" mass="7357">MISKCPSQERVKSETKSQNRICHVVGDTLRHDYAVSLLSLFQATHDFAVVPRLPLSLSLSSMETPT</sequence>
<comment type="caution">
    <text evidence="1">The sequence shown here is derived from an EMBL/GenBank/DDBJ whole genome shotgun (WGS) entry which is preliminary data.</text>
</comment>
<dbReference type="Proteomes" id="UP001374584">
    <property type="component" value="Unassembled WGS sequence"/>
</dbReference>
<keyword evidence="2" id="KW-1185">Reference proteome</keyword>
<gene>
    <name evidence="1" type="ORF">VNO80_04735</name>
</gene>
<proteinExistence type="predicted"/>
<evidence type="ECO:0000313" key="2">
    <source>
        <dbReference type="Proteomes" id="UP001374584"/>
    </source>
</evidence>